<protein>
    <submittedName>
        <fullName evidence="1">Chloroplast chlorophyll A/B-binding family protein</fullName>
    </submittedName>
</protein>
<reference evidence="1" key="2">
    <citation type="journal article" date="2008" name="Genetics">
        <title>Molecular marker systems for Oenothera genetics.</title>
        <authorList>
            <person name="Rauwolf U."/>
            <person name="Golczyk H."/>
            <person name="Meurer J."/>
            <person name="Herrmann R.G."/>
            <person name="Greiner S."/>
        </authorList>
    </citation>
    <scope>NUCLEOTIDE SEQUENCE</scope>
</reference>
<sequence>SVISSAGTLLPSNLSRKKNQQLLHSLGCSSVRSQTTRRSSFTLRCMADQ</sequence>
<evidence type="ECO:0000313" key="1">
    <source>
        <dbReference type="EMBL" id="ACA52239.1"/>
    </source>
</evidence>
<reference evidence="1" key="1">
    <citation type="journal article" date="2006" name="Genomics">
        <title>Construction, database integration, and application of an Oenothera EST library.</title>
        <authorList>
            <person name="Mracek J."/>
            <person name="Greiner S."/>
            <person name="Cho W.K."/>
            <person name="Rauwolf U."/>
            <person name="Braun M."/>
            <person name="Umate P."/>
            <person name="Altstatter J."/>
            <person name="Stoppel R."/>
            <person name="Mlcochova L."/>
            <person name="Silber M.V."/>
            <person name="Volz S.M."/>
            <person name="White S."/>
            <person name="Selmeier R."/>
            <person name="Rudd S."/>
            <person name="Herrmann R.G."/>
            <person name="Meurer J."/>
        </authorList>
    </citation>
    <scope>NUCLEOTIDE SEQUENCE</scope>
</reference>
<proteinExistence type="predicted"/>
<dbReference type="EMBL" id="EU447245">
    <property type="protein sequence ID" value="ACA52239.1"/>
    <property type="molecule type" value="Genomic_DNA"/>
</dbReference>
<accession>B1PL71</accession>
<dbReference type="AlphaFoldDB" id="B1PL71"/>
<name>B1PL71_OENEH</name>
<organism evidence="1">
    <name type="scientific">Oenothera elata subsp. hookeri</name>
    <name type="common">Hooker's evening primrose</name>
    <name type="synonym">Oenothera hookeri</name>
    <dbReference type="NCBI Taxonomy" id="85636"/>
    <lineage>
        <taxon>Eukaryota</taxon>
        <taxon>Viridiplantae</taxon>
        <taxon>Streptophyta</taxon>
        <taxon>Embryophyta</taxon>
        <taxon>Tracheophyta</taxon>
        <taxon>Spermatophyta</taxon>
        <taxon>Magnoliopsida</taxon>
        <taxon>eudicotyledons</taxon>
        <taxon>Gunneridae</taxon>
        <taxon>Pentapetalae</taxon>
        <taxon>rosids</taxon>
        <taxon>malvids</taxon>
        <taxon>Myrtales</taxon>
        <taxon>Onagraceae</taxon>
        <taxon>Onagroideae</taxon>
        <taxon>Onagreae</taxon>
        <taxon>Oenothera</taxon>
    </lineage>
</organism>
<feature type="non-terminal residue" evidence="1">
    <location>
        <position position="1"/>
    </location>
</feature>
<feature type="non-terminal residue" evidence="1">
    <location>
        <position position="49"/>
    </location>
</feature>